<name>A0ACB7TKT6_HYAAI</name>
<accession>A0ACB7TKT6</accession>
<evidence type="ECO:0000313" key="1">
    <source>
        <dbReference type="EMBL" id="KAH6947515.1"/>
    </source>
</evidence>
<evidence type="ECO:0000313" key="2">
    <source>
        <dbReference type="Proteomes" id="UP000821845"/>
    </source>
</evidence>
<protein>
    <submittedName>
        <fullName evidence="1">Uncharacterized protein</fullName>
    </submittedName>
</protein>
<comment type="caution">
    <text evidence="1">The sequence shown here is derived from an EMBL/GenBank/DDBJ whole genome shotgun (WGS) entry which is preliminary data.</text>
</comment>
<organism evidence="1 2">
    <name type="scientific">Hyalomma asiaticum</name>
    <name type="common">Tick</name>
    <dbReference type="NCBI Taxonomy" id="266040"/>
    <lineage>
        <taxon>Eukaryota</taxon>
        <taxon>Metazoa</taxon>
        <taxon>Ecdysozoa</taxon>
        <taxon>Arthropoda</taxon>
        <taxon>Chelicerata</taxon>
        <taxon>Arachnida</taxon>
        <taxon>Acari</taxon>
        <taxon>Parasitiformes</taxon>
        <taxon>Ixodida</taxon>
        <taxon>Ixodoidea</taxon>
        <taxon>Ixodidae</taxon>
        <taxon>Hyalomminae</taxon>
        <taxon>Hyalomma</taxon>
    </lineage>
</organism>
<dbReference type="Proteomes" id="UP000821845">
    <property type="component" value="Chromosome 1"/>
</dbReference>
<reference evidence="1" key="1">
    <citation type="submission" date="2020-05" db="EMBL/GenBank/DDBJ databases">
        <title>Large-scale comparative analyses of tick genomes elucidate their genetic diversity and vector capacities.</title>
        <authorList>
            <person name="Jia N."/>
            <person name="Wang J."/>
            <person name="Shi W."/>
            <person name="Du L."/>
            <person name="Sun Y."/>
            <person name="Zhan W."/>
            <person name="Jiang J."/>
            <person name="Wang Q."/>
            <person name="Zhang B."/>
            <person name="Ji P."/>
            <person name="Sakyi L.B."/>
            <person name="Cui X."/>
            <person name="Yuan T."/>
            <person name="Jiang B."/>
            <person name="Yang W."/>
            <person name="Lam T.T.-Y."/>
            <person name="Chang Q."/>
            <person name="Ding S."/>
            <person name="Wang X."/>
            <person name="Zhu J."/>
            <person name="Ruan X."/>
            <person name="Zhao L."/>
            <person name="Wei J."/>
            <person name="Que T."/>
            <person name="Du C."/>
            <person name="Cheng J."/>
            <person name="Dai P."/>
            <person name="Han X."/>
            <person name="Huang E."/>
            <person name="Gao Y."/>
            <person name="Liu J."/>
            <person name="Shao H."/>
            <person name="Ye R."/>
            <person name="Li L."/>
            <person name="Wei W."/>
            <person name="Wang X."/>
            <person name="Wang C."/>
            <person name="Yang T."/>
            <person name="Huo Q."/>
            <person name="Li W."/>
            <person name="Guo W."/>
            <person name="Chen H."/>
            <person name="Zhou L."/>
            <person name="Ni X."/>
            <person name="Tian J."/>
            <person name="Zhou Y."/>
            <person name="Sheng Y."/>
            <person name="Liu T."/>
            <person name="Pan Y."/>
            <person name="Xia L."/>
            <person name="Li J."/>
            <person name="Zhao F."/>
            <person name="Cao W."/>
        </authorList>
    </citation>
    <scope>NUCLEOTIDE SEQUENCE</scope>
    <source>
        <strain evidence="1">Hyas-2018</strain>
    </source>
</reference>
<keyword evidence="2" id="KW-1185">Reference proteome</keyword>
<gene>
    <name evidence="1" type="ORF">HPB50_019591</name>
</gene>
<dbReference type="EMBL" id="CM023481">
    <property type="protein sequence ID" value="KAH6947515.1"/>
    <property type="molecule type" value="Genomic_DNA"/>
</dbReference>
<proteinExistence type="predicted"/>
<sequence length="402" mass="42997">MASRTKGTRIEESDASSDSASSASSEREPGSSGAKSAAAKQPKMIDMIIEAMKNMDDRKGATPIYIKKFILGKYPEMDTRLFKAKFKRTFTKAIENSILVRTKATEHAEGVTGRVRLATKMKPRKKLAASGQPSASEPPSKTIEKKAKGGDASTIKLAAGEAKAKKGTGNEAKSRKGAGGDAKVAGESKAKKGGEPKAKYTAASDHGNVKTSAAEDAKAKSHAAAKEKTDTIEETDKVASHSSEEEELAEHILEGDQDEIAEHSRKGEEEEEQEVVKKPTTEGEEAADAQPTTESEEVEERAVKNIVTDSTREGEVKMLASEDSMADSANESDEEPSATSSKKSRLLEAKPATGAKSKASPEKAKRARVVKRRGNVEDVESSLDSDSEPSRPRPKPARRGKK</sequence>